<feature type="domain" description="Jacalin-type lectin" evidence="2">
    <location>
        <begin position="194"/>
        <end position="310"/>
    </location>
</feature>
<dbReference type="SUPFAM" id="SSF51101">
    <property type="entry name" value="Mannose-binding lectins"/>
    <property type="match status" value="2"/>
</dbReference>
<name>A0A8K1C5D0_PYTOL</name>
<dbReference type="AlphaFoldDB" id="A0A8K1C5D0"/>
<evidence type="ECO:0000256" key="1">
    <source>
        <dbReference type="SAM" id="MobiDB-lite"/>
    </source>
</evidence>
<feature type="domain" description="Jacalin-type lectin" evidence="2">
    <location>
        <begin position="39"/>
        <end position="157"/>
    </location>
</feature>
<keyword evidence="4" id="KW-1185">Reference proteome</keyword>
<dbReference type="Gene3D" id="2.100.10.30">
    <property type="entry name" value="Jacalin-like lectin domain"/>
    <property type="match status" value="2"/>
</dbReference>
<accession>A0A8K1C5D0</accession>
<evidence type="ECO:0000313" key="4">
    <source>
        <dbReference type="Proteomes" id="UP000794436"/>
    </source>
</evidence>
<comment type="caution">
    <text evidence="3">The sequence shown here is derived from an EMBL/GenBank/DDBJ whole genome shotgun (WGS) entry which is preliminary data.</text>
</comment>
<evidence type="ECO:0000313" key="3">
    <source>
        <dbReference type="EMBL" id="TMW56660.1"/>
    </source>
</evidence>
<dbReference type="InterPro" id="IPR053002">
    <property type="entry name" value="Metalloproteinase_M10B"/>
</dbReference>
<dbReference type="EMBL" id="SPLM01000145">
    <property type="protein sequence ID" value="TMW56660.1"/>
    <property type="molecule type" value="Genomic_DNA"/>
</dbReference>
<proteinExistence type="predicted"/>
<dbReference type="InterPro" id="IPR001229">
    <property type="entry name" value="Jacalin-like_lectin_dom"/>
</dbReference>
<gene>
    <name evidence="3" type="ORF">Poli38472_006670</name>
</gene>
<dbReference type="PANTHER" id="PTHR21054">
    <property type="entry name" value="ZINC METALLOPROTEINASE-RELATED"/>
    <property type="match status" value="1"/>
</dbReference>
<dbReference type="Pfam" id="PF01419">
    <property type="entry name" value="Jacalin"/>
    <property type="match status" value="2"/>
</dbReference>
<organism evidence="3 4">
    <name type="scientific">Pythium oligandrum</name>
    <name type="common">Mycoparasitic fungus</name>
    <dbReference type="NCBI Taxonomy" id="41045"/>
    <lineage>
        <taxon>Eukaryota</taxon>
        <taxon>Sar</taxon>
        <taxon>Stramenopiles</taxon>
        <taxon>Oomycota</taxon>
        <taxon>Peronosporomycetes</taxon>
        <taxon>Pythiales</taxon>
        <taxon>Pythiaceae</taxon>
        <taxon>Pythium</taxon>
    </lineage>
</organism>
<dbReference type="OrthoDB" id="74460at2759"/>
<dbReference type="PANTHER" id="PTHR21054:SF2">
    <property type="entry name" value="MIP04191P"/>
    <property type="match status" value="1"/>
</dbReference>
<feature type="region of interest" description="Disordered" evidence="1">
    <location>
        <begin position="314"/>
        <end position="334"/>
    </location>
</feature>
<reference evidence="3" key="1">
    <citation type="submission" date="2019-03" db="EMBL/GenBank/DDBJ databases">
        <title>Long read genome sequence of the mycoparasitic Pythium oligandrum ATCC 38472 isolated from sugarbeet rhizosphere.</title>
        <authorList>
            <person name="Gaulin E."/>
        </authorList>
    </citation>
    <scope>NUCLEOTIDE SEQUENCE</scope>
    <source>
        <strain evidence="3">ATCC 38472_TT</strain>
    </source>
</reference>
<protein>
    <recommendedName>
        <fullName evidence="2">Jacalin-type lectin domain-containing protein</fullName>
    </recommendedName>
</protein>
<evidence type="ECO:0000259" key="2">
    <source>
        <dbReference type="Pfam" id="PF01419"/>
    </source>
</evidence>
<dbReference type="Proteomes" id="UP000794436">
    <property type="component" value="Unassembled WGS sequence"/>
</dbReference>
<sequence length="353" mass="38523">MTVIIATSLDDIQKYKGESSVVVYPHALVNLTGPFTSFGYTWQERVFPISAIEICVSGNQITSVRNLVDGSYELGTAQAAGNAHLFQLLPNEKIRQVDVFATNSTGINGIRFHTTLRSSACFGSTTSGHRRVFASPEGHGFHCLFGSHARVCRTLGVFYRAVTDTEPSAPETDIIASALLIKRQQDILNEVAFSQKAVDGLRAVVIQSDDTIERIWVLTADQAAKVKSLLNAYEHWIELLEEETITSMDMVAHDTGVAAMRFTTTHRTTPWFGNKIAATAEVVTYTCPEGQRVCGFHGTMGPTDLTSLGVLTTQKPADVAPPASPKETTENDEKGLVDKWDVLNLADYPIIEG</sequence>
<dbReference type="InterPro" id="IPR036404">
    <property type="entry name" value="Jacalin-like_lectin_dom_sf"/>
</dbReference>